<name>A0ACC3AQV2_9EURO</name>
<gene>
    <name evidence="1" type="ORF">N8T08_011194</name>
</gene>
<dbReference type="Proteomes" id="UP001177260">
    <property type="component" value="Unassembled WGS sequence"/>
</dbReference>
<protein>
    <submittedName>
        <fullName evidence="1">Uncharacterized protein</fullName>
    </submittedName>
</protein>
<evidence type="ECO:0000313" key="2">
    <source>
        <dbReference type="Proteomes" id="UP001177260"/>
    </source>
</evidence>
<keyword evidence="2" id="KW-1185">Reference proteome</keyword>
<accession>A0ACC3AQV2</accession>
<reference evidence="1 2" key="1">
    <citation type="journal article" date="2023" name="ACS Omega">
        <title>Identification of the Neoaspergillic Acid Biosynthesis Gene Cluster by Establishing an In Vitro CRISPR-Ribonucleoprotein Genetic System in Aspergillus melleus.</title>
        <authorList>
            <person name="Yuan B."/>
            <person name="Grau M.F."/>
            <person name="Murata R.M."/>
            <person name="Torok T."/>
            <person name="Venkateswaran K."/>
            <person name="Stajich J.E."/>
            <person name="Wang C.C.C."/>
        </authorList>
    </citation>
    <scope>NUCLEOTIDE SEQUENCE [LARGE SCALE GENOMIC DNA]</scope>
    <source>
        <strain evidence="1 2">IMV 1140</strain>
    </source>
</reference>
<sequence>MHFHYVLSILGLTAVALAQSDSNPYDAPCGSYKTCLANCPNEDFFPLADECDTDDDGKPFCYVNFWCA</sequence>
<proteinExistence type="predicted"/>
<evidence type="ECO:0000313" key="1">
    <source>
        <dbReference type="EMBL" id="KAK1139797.1"/>
    </source>
</evidence>
<dbReference type="EMBL" id="JAOPJF010000098">
    <property type="protein sequence ID" value="KAK1139797.1"/>
    <property type="molecule type" value="Genomic_DNA"/>
</dbReference>
<organism evidence="1 2">
    <name type="scientific">Aspergillus melleus</name>
    <dbReference type="NCBI Taxonomy" id="138277"/>
    <lineage>
        <taxon>Eukaryota</taxon>
        <taxon>Fungi</taxon>
        <taxon>Dikarya</taxon>
        <taxon>Ascomycota</taxon>
        <taxon>Pezizomycotina</taxon>
        <taxon>Eurotiomycetes</taxon>
        <taxon>Eurotiomycetidae</taxon>
        <taxon>Eurotiales</taxon>
        <taxon>Aspergillaceae</taxon>
        <taxon>Aspergillus</taxon>
        <taxon>Aspergillus subgen. Circumdati</taxon>
    </lineage>
</organism>
<comment type="caution">
    <text evidence="1">The sequence shown here is derived from an EMBL/GenBank/DDBJ whole genome shotgun (WGS) entry which is preliminary data.</text>
</comment>